<evidence type="ECO:0000313" key="3">
    <source>
        <dbReference type="Proteomes" id="UP000664417"/>
    </source>
</evidence>
<feature type="compositionally biased region" description="Acidic residues" evidence="1">
    <location>
        <begin position="73"/>
        <end position="91"/>
    </location>
</feature>
<feature type="region of interest" description="Disordered" evidence="1">
    <location>
        <begin position="114"/>
        <end position="148"/>
    </location>
</feature>
<dbReference type="AlphaFoldDB" id="A0A8J7QJS3"/>
<dbReference type="RefSeq" id="WP_207859368.1">
    <property type="nucleotide sequence ID" value="NZ_JAFREP010000012.1"/>
</dbReference>
<organism evidence="2 3">
    <name type="scientific">Acanthopleuribacter pedis</name>
    <dbReference type="NCBI Taxonomy" id="442870"/>
    <lineage>
        <taxon>Bacteria</taxon>
        <taxon>Pseudomonadati</taxon>
        <taxon>Acidobacteriota</taxon>
        <taxon>Holophagae</taxon>
        <taxon>Acanthopleuribacterales</taxon>
        <taxon>Acanthopleuribacteraceae</taxon>
        <taxon>Acanthopleuribacter</taxon>
    </lineage>
</organism>
<sequence>MRIDANPIQLLREVFKPLPPTAELDAPEGEDNKDSVLDAVVISDMARILAEQKDEAQTAETEEAERADLAAIGEDENDGEAEEVAVEEEPAAEPVVTTALATEEIAVDVEEVTEQVEAPEVEEAPPEPAAEPEAETPAVTTISLEQSA</sequence>
<name>A0A8J7QJS3_9BACT</name>
<evidence type="ECO:0000256" key="1">
    <source>
        <dbReference type="SAM" id="MobiDB-lite"/>
    </source>
</evidence>
<protein>
    <submittedName>
        <fullName evidence="2">Uncharacterized protein</fullName>
    </submittedName>
</protein>
<dbReference type="EMBL" id="JAFREP010000012">
    <property type="protein sequence ID" value="MBO1319495.1"/>
    <property type="molecule type" value="Genomic_DNA"/>
</dbReference>
<dbReference type="Proteomes" id="UP000664417">
    <property type="component" value="Unassembled WGS sequence"/>
</dbReference>
<feature type="region of interest" description="Disordered" evidence="1">
    <location>
        <begin position="52"/>
        <end position="94"/>
    </location>
</feature>
<feature type="compositionally biased region" description="Acidic residues" evidence="1">
    <location>
        <begin position="114"/>
        <end position="134"/>
    </location>
</feature>
<proteinExistence type="predicted"/>
<reference evidence="2" key="1">
    <citation type="submission" date="2021-03" db="EMBL/GenBank/DDBJ databases">
        <authorList>
            <person name="Wang G."/>
        </authorList>
    </citation>
    <scope>NUCLEOTIDE SEQUENCE</scope>
    <source>
        <strain evidence="2">KCTC 12899</strain>
    </source>
</reference>
<comment type="caution">
    <text evidence="2">The sequence shown here is derived from an EMBL/GenBank/DDBJ whole genome shotgun (WGS) entry which is preliminary data.</text>
</comment>
<gene>
    <name evidence="2" type="ORF">J3U88_13555</name>
</gene>
<keyword evidence="3" id="KW-1185">Reference proteome</keyword>
<accession>A0A8J7QJS3</accession>
<evidence type="ECO:0000313" key="2">
    <source>
        <dbReference type="EMBL" id="MBO1319495.1"/>
    </source>
</evidence>